<dbReference type="Gene3D" id="2.120.10.30">
    <property type="entry name" value="TolB, C-terminal domain"/>
    <property type="match status" value="1"/>
</dbReference>
<dbReference type="RefSeq" id="WP_090838974.1">
    <property type="nucleotide sequence ID" value="NZ_FORM01000004.1"/>
</dbReference>
<dbReference type="Pfam" id="PF07676">
    <property type="entry name" value="PD40"/>
    <property type="match status" value="3"/>
</dbReference>
<dbReference type="PANTHER" id="PTHR30329">
    <property type="entry name" value="STATOR ELEMENT OF FLAGELLAR MOTOR COMPLEX"/>
    <property type="match status" value="1"/>
</dbReference>
<evidence type="ECO:0000256" key="1">
    <source>
        <dbReference type="ARBA" id="ARBA00004442"/>
    </source>
</evidence>
<dbReference type="CDD" id="cd07185">
    <property type="entry name" value="OmpA_C-like"/>
    <property type="match status" value="1"/>
</dbReference>
<reference evidence="8" key="1">
    <citation type="submission" date="2016-10" db="EMBL/GenBank/DDBJ databases">
        <authorList>
            <person name="Varghese N."/>
            <person name="Submissions S."/>
        </authorList>
    </citation>
    <scope>NUCLEOTIDE SEQUENCE [LARGE SCALE GENOMIC DNA]</scope>
    <source>
        <strain evidence="8">DSM 28881</strain>
    </source>
</reference>
<dbReference type="SUPFAM" id="SSF48452">
    <property type="entry name" value="TPR-like"/>
    <property type="match status" value="1"/>
</dbReference>
<dbReference type="PRINTS" id="PR01021">
    <property type="entry name" value="OMPADOMAIN"/>
</dbReference>
<dbReference type="Gene3D" id="1.25.40.10">
    <property type="entry name" value="Tetratricopeptide repeat domain"/>
    <property type="match status" value="1"/>
</dbReference>
<dbReference type="EMBL" id="FORM01000004">
    <property type="protein sequence ID" value="SFJ03780.1"/>
    <property type="molecule type" value="Genomic_DNA"/>
</dbReference>
<dbReference type="GO" id="GO:0009279">
    <property type="term" value="C:cell outer membrane"/>
    <property type="evidence" value="ECO:0007669"/>
    <property type="project" value="UniProtKB-SubCell"/>
</dbReference>
<comment type="subcellular location">
    <subcellularLocation>
        <location evidence="1">Cell outer membrane</location>
    </subcellularLocation>
</comment>
<evidence type="ECO:0000256" key="4">
    <source>
        <dbReference type="PROSITE-ProRule" id="PRU00473"/>
    </source>
</evidence>
<dbReference type="InterPro" id="IPR011990">
    <property type="entry name" value="TPR-like_helical_dom_sf"/>
</dbReference>
<accession>A0A1I3N440</accession>
<dbReference type="Pfam" id="PF00691">
    <property type="entry name" value="OmpA"/>
    <property type="match status" value="1"/>
</dbReference>
<evidence type="ECO:0000259" key="6">
    <source>
        <dbReference type="PROSITE" id="PS51123"/>
    </source>
</evidence>
<evidence type="ECO:0000256" key="5">
    <source>
        <dbReference type="SAM" id="SignalP"/>
    </source>
</evidence>
<protein>
    <submittedName>
        <fullName evidence="7">WD40-like Beta Propeller Repeat</fullName>
    </submittedName>
</protein>
<evidence type="ECO:0000256" key="3">
    <source>
        <dbReference type="ARBA" id="ARBA00023237"/>
    </source>
</evidence>
<name>A0A1I3N440_9FLAO</name>
<dbReference type="AlphaFoldDB" id="A0A1I3N440"/>
<keyword evidence="5" id="KW-0732">Signal</keyword>
<organism evidence="7 8">
    <name type="scientific">Olleya namhaensis</name>
    <dbReference type="NCBI Taxonomy" id="1144750"/>
    <lineage>
        <taxon>Bacteria</taxon>
        <taxon>Pseudomonadati</taxon>
        <taxon>Bacteroidota</taxon>
        <taxon>Flavobacteriia</taxon>
        <taxon>Flavobacteriales</taxon>
        <taxon>Flavobacteriaceae</taxon>
    </lineage>
</organism>
<evidence type="ECO:0000313" key="8">
    <source>
        <dbReference type="Proteomes" id="UP000199559"/>
    </source>
</evidence>
<dbReference type="InterPro" id="IPR006665">
    <property type="entry name" value="OmpA-like"/>
</dbReference>
<dbReference type="InterPro" id="IPR008969">
    <property type="entry name" value="CarboxyPept-like_regulatory"/>
</dbReference>
<dbReference type="InterPro" id="IPR036737">
    <property type="entry name" value="OmpA-like_sf"/>
</dbReference>
<keyword evidence="2 4" id="KW-0472">Membrane</keyword>
<dbReference type="InterPro" id="IPR050330">
    <property type="entry name" value="Bact_OuterMem_StrucFunc"/>
</dbReference>
<dbReference type="Proteomes" id="UP000199559">
    <property type="component" value="Unassembled WGS sequence"/>
</dbReference>
<dbReference type="InterPro" id="IPR011042">
    <property type="entry name" value="6-blade_b-propeller_TolB-like"/>
</dbReference>
<feature type="chain" id="PRO_5011458784" evidence="5">
    <location>
        <begin position="22"/>
        <end position="637"/>
    </location>
</feature>
<evidence type="ECO:0000313" key="7">
    <source>
        <dbReference type="EMBL" id="SFJ03780.1"/>
    </source>
</evidence>
<dbReference type="SUPFAM" id="SSF82171">
    <property type="entry name" value="DPP6 N-terminal domain-like"/>
    <property type="match status" value="1"/>
</dbReference>
<dbReference type="Gene3D" id="2.60.40.1120">
    <property type="entry name" value="Carboxypeptidase-like, regulatory domain"/>
    <property type="match status" value="1"/>
</dbReference>
<proteinExistence type="predicted"/>
<dbReference type="PANTHER" id="PTHR30329:SF21">
    <property type="entry name" value="LIPOPROTEIN YIAD-RELATED"/>
    <property type="match status" value="1"/>
</dbReference>
<keyword evidence="8" id="KW-1185">Reference proteome</keyword>
<evidence type="ECO:0000256" key="2">
    <source>
        <dbReference type="ARBA" id="ARBA00023136"/>
    </source>
</evidence>
<dbReference type="SUPFAM" id="SSF49464">
    <property type="entry name" value="Carboxypeptidase regulatory domain-like"/>
    <property type="match status" value="1"/>
</dbReference>
<feature type="domain" description="OmpA-like" evidence="6">
    <location>
        <begin position="515"/>
        <end position="637"/>
    </location>
</feature>
<dbReference type="Gene3D" id="3.30.1330.60">
    <property type="entry name" value="OmpA-like domain"/>
    <property type="match status" value="1"/>
</dbReference>
<gene>
    <name evidence="7" type="ORF">SAMN05443431_1043</name>
</gene>
<keyword evidence="3" id="KW-0998">Cell outer membrane</keyword>
<dbReference type="SUPFAM" id="SSF103088">
    <property type="entry name" value="OmpA-like"/>
    <property type="match status" value="1"/>
</dbReference>
<dbReference type="InterPro" id="IPR011659">
    <property type="entry name" value="WD40"/>
</dbReference>
<dbReference type="STRING" id="1144750.SAMN05443431_1043"/>
<dbReference type="Pfam" id="PF13620">
    <property type="entry name" value="CarboxypepD_reg"/>
    <property type="match status" value="1"/>
</dbReference>
<sequence length="637" mass="72820">MKNKYILSTLIILLTFTFSFAQDDGISSSTDKKYDKLSYIETTKELLKLVEKGNKTPEVYKKLANSYYFNTQMEDASKWYGELFKLDAVVEYEYYYRYAMSLKAIGDYENANVNMRKFATYKPEDSRAILFSKSPNYLEAIEALSGDFELENLDINSRFSDFGTSFYKDGIVFASSRGEGKLYKWNEQPFLDLYYSVNETDDVKVFSPKLNTKFHESSTSFTQDGNTIYFTRNNYFKGKVKKSDEKVNGLKIFKAEFINGAWTNLVSMPFNNNQYNVAHPALSLDETKLYFASDMPGTHGKSDIYYVDILEDGTYGEPVNLGGDINTEGRENFPYISNNGTLYFSSDGHQGLGGLDIFMTKLDDVNHEVVNLGKPLNSSRDDFEFIIDEFSNTGYLTSNRYNGKGDDDIYKFTRTFCTQLISGTTVNKLTNVIIPYASVVVINEKGVEVQNLTSDQNGAFSYEGPCNKQKYNIIASKDGYIQADQTFLVNPKKKEDVVLKLNLTPETTKPAEVGMDLVEVLDLNPIYFDFDKSNIRPDAEVELWKVINYMRKYPSVRIDVQSHTDSRATDDYNWALSNRRNVSTKQYIIQEGGIAADRLEGRGYGETMLVNRCSNGVKCTEDEHDWNRRSNFIIINR</sequence>
<feature type="signal peptide" evidence="5">
    <location>
        <begin position="1"/>
        <end position="21"/>
    </location>
</feature>
<dbReference type="PROSITE" id="PS51123">
    <property type="entry name" value="OMPA_2"/>
    <property type="match status" value="1"/>
</dbReference>
<dbReference type="InterPro" id="IPR006664">
    <property type="entry name" value="OMP_bac"/>
</dbReference>